<dbReference type="Proteomes" id="UP000194639">
    <property type="component" value="Unassembled WGS sequence"/>
</dbReference>
<dbReference type="AlphaFoldDB" id="A0A252A6K5"/>
<evidence type="ECO:0000313" key="1">
    <source>
        <dbReference type="EMBL" id="OUI85192.1"/>
    </source>
</evidence>
<protein>
    <submittedName>
        <fullName evidence="1">Uncharacterized protein</fullName>
    </submittedName>
</protein>
<evidence type="ECO:0000313" key="2">
    <source>
        <dbReference type="Proteomes" id="UP000194639"/>
    </source>
</evidence>
<dbReference type="EMBL" id="JOMO01000004">
    <property type="protein sequence ID" value="OUI85192.1"/>
    <property type="molecule type" value="Genomic_DNA"/>
</dbReference>
<gene>
    <name evidence="1" type="ORF">HK12_09625</name>
</gene>
<comment type="caution">
    <text evidence="1">The sequence shown here is derived from an EMBL/GenBank/DDBJ whole genome shotgun (WGS) entry which is preliminary data.</text>
</comment>
<sequence length="193" mass="21065">MVLHALSRTSAKTRATPALAALAPATPTPERLARSQFVGTHPMRVLRTVQALLHAGDISQSAADAAERWYQDYIFGYCDYKEIPPDYRPSTLTRHDSVSWQLVRGKAMARISAVQAALGLCAHQRLRMMLVDELSFRAMGAALFPALAASSAQRKIAAQCALVLEQLEALEDAARKAARAKRKEPVPPSSTRS</sequence>
<accession>A0A252A6K5</accession>
<organism evidence="1 2">
    <name type="scientific">Acetobacter orientalis</name>
    <dbReference type="NCBI Taxonomy" id="146474"/>
    <lineage>
        <taxon>Bacteria</taxon>
        <taxon>Pseudomonadati</taxon>
        <taxon>Pseudomonadota</taxon>
        <taxon>Alphaproteobacteria</taxon>
        <taxon>Acetobacterales</taxon>
        <taxon>Acetobacteraceae</taxon>
        <taxon>Acetobacter</taxon>
    </lineage>
</organism>
<name>A0A252A6K5_9PROT</name>
<dbReference type="RefSeq" id="WP_086551597.1">
    <property type="nucleotide sequence ID" value="NZ_JOMO01000004.1"/>
</dbReference>
<proteinExistence type="predicted"/>
<reference evidence="1 2" key="1">
    <citation type="submission" date="2014-06" db="EMBL/GenBank/DDBJ databases">
        <authorList>
            <person name="Ju J."/>
            <person name="Zhang J."/>
        </authorList>
    </citation>
    <scope>NUCLEOTIDE SEQUENCE [LARGE SCALE GENOMIC DNA]</scope>
    <source>
        <strain evidence="1">DmW_045</strain>
    </source>
</reference>